<protein>
    <submittedName>
        <fullName evidence="7">Serine/threonine protein kinase</fullName>
    </submittedName>
</protein>
<feature type="region of interest" description="Disordered" evidence="5">
    <location>
        <begin position="406"/>
        <end position="531"/>
    </location>
</feature>
<feature type="region of interest" description="Disordered" evidence="5">
    <location>
        <begin position="1"/>
        <end position="24"/>
    </location>
</feature>
<dbReference type="CDD" id="cd14014">
    <property type="entry name" value="STKc_PknB_like"/>
    <property type="match status" value="1"/>
</dbReference>
<dbReference type="PROSITE" id="PS50011">
    <property type="entry name" value="PROTEIN_KINASE_DOM"/>
    <property type="match status" value="1"/>
</dbReference>
<keyword evidence="1" id="KW-0808">Transferase</keyword>
<dbReference type="Proteomes" id="UP000664288">
    <property type="component" value="Unassembled WGS sequence"/>
</dbReference>
<feature type="compositionally biased region" description="Low complexity" evidence="5">
    <location>
        <begin position="318"/>
        <end position="331"/>
    </location>
</feature>
<dbReference type="InterPro" id="IPR008266">
    <property type="entry name" value="Tyr_kinase_AS"/>
</dbReference>
<dbReference type="Pfam" id="PF00069">
    <property type="entry name" value="Pkinase"/>
    <property type="match status" value="1"/>
</dbReference>
<feature type="domain" description="Protein kinase" evidence="6">
    <location>
        <begin position="34"/>
        <end position="294"/>
    </location>
</feature>
<feature type="compositionally biased region" description="Basic and acidic residues" evidence="5">
    <location>
        <begin position="494"/>
        <end position="507"/>
    </location>
</feature>
<proteinExistence type="predicted"/>
<dbReference type="EMBL" id="JAFMPY010000010">
    <property type="protein sequence ID" value="MBO0904362.1"/>
    <property type="molecule type" value="Genomic_DNA"/>
</dbReference>
<keyword evidence="8" id="KW-1185">Reference proteome</keyword>
<keyword evidence="3 7" id="KW-0418">Kinase</keyword>
<dbReference type="InterPro" id="IPR011009">
    <property type="entry name" value="Kinase-like_dom_sf"/>
</dbReference>
<evidence type="ECO:0000256" key="1">
    <source>
        <dbReference type="ARBA" id="ARBA00022679"/>
    </source>
</evidence>
<sequence>MDERAPPPAAASGRTQIDRRPARLEGGTELNDTYVVEELLAAGGMGEVYRGHNLVTGETVAIKVILPEFADDPTFMRLFRREAEMLARLTHDAIVRSHVMAIDRRLGRPYLAMEFVTGRSLKQILAERRLTPEHVRRLLLRLASGLEIAHRAGIVHRDLSPDNVILPADDVDRAKLIDFGIAKSARPGDKTILGDSFAGKYNFVSPEQLGRFGGVVTGKSDVYSLALVAVAALRGRPLPMDGSDYERLEKRSRVPDVADLPEPLRGLVASMLQPDPADRPADMADVCLALHDMEGRLFGEPPADRGWHPRRLRAVEARGAAPGSGAGAASRLPQQDPEPFSPGQAAPAAGAKRSAAVAKPGKKPAGRRWPAAAFGLSTVFAAAAAALLWLWPDILPFESGPTGNPTAAVVAGGGTASDDAASEGTAGIGAGQAPPGNEEAPARAAVPAPQPLVTQGGDAQRAAPDRAAPDATGADDDRQAMLREPPASPGQGRQRPDAPPTRDRPGDPLRLPDPSLPDRIEPPKDTGEAVDDTARFVDFIQRFDGGDCFYAVPADVSDTTVRIEAYATGPDVAARLMRMFKARFGIEPDIGIRPVAPPQCAAVDFASARRRERQVRPAVELAADVISSGETIEANIADIGSRAVVVLFVDSLGFVQDASSAVKRRGDDARLKLYFRLKRQAPERQLMVVLTAEAPFAALLPELPAPARAVFPRLDERLKREGRSVAVGLRPFRIDE</sequence>
<evidence type="ECO:0000313" key="7">
    <source>
        <dbReference type="EMBL" id="MBO0904362.1"/>
    </source>
</evidence>
<organism evidence="7 8">
    <name type="scientific">Jiella sonneratiae</name>
    <dbReference type="NCBI Taxonomy" id="2816856"/>
    <lineage>
        <taxon>Bacteria</taxon>
        <taxon>Pseudomonadati</taxon>
        <taxon>Pseudomonadota</taxon>
        <taxon>Alphaproteobacteria</taxon>
        <taxon>Hyphomicrobiales</taxon>
        <taxon>Aurantimonadaceae</taxon>
        <taxon>Jiella</taxon>
    </lineage>
</organism>
<dbReference type="SUPFAM" id="SSF56112">
    <property type="entry name" value="Protein kinase-like (PK-like)"/>
    <property type="match status" value="1"/>
</dbReference>
<evidence type="ECO:0000313" key="8">
    <source>
        <dbReference type="Proteomes" id="UP000664288"/>
    </source>
</evidence>
<evidence type="ECO:0000256" key="2">
    <source>
        <dbReference type="ARBA" id="ARBA00022741"/>
    </source>
</evidence>
<feature type="region of interest" description="Disordered" evidence="5">
    <location>
        <begin position="318"/>
        <end position="367"/>
    </location>
</feature>
<dbReference type="GO" id="GO:0004674">
    <property type="term" value="F:protein serine/threonine kinase activity"/>
    <property type="evidence" value="ECO:0007669"/>
    <property type="project" value="UniProtKB-KW"/>
</dbReference>
<dbReference type="PANTHER" id="PTHR43289:SF34">
    <property type="entry name" value="SERINE_THREONINE-PROTEIN KINASE YBDM-RELATED"/>
    <property type="match status" value="1"/>
</dbReference>
<evidence type="ECO:0000259" key="6">
    <source>
        <dbReference type="PROSITE" id="PS50011"/>
    </source>
</evidence>
<feature type="compositionally biased region" description="Basic and acidic residues" evidence="5">
    <location>
        <begin position="516"/>
        <end position="531"/>
    </location>
</feature>
<accession>A0ABS3J3X1</accession>
<keyword evidence="4" id="KW-0067">ATP-binding</keyword>
<comment type="caution">
    <text evidence="7">The sequence shown here is derived from an EMBL/GenBank/DDBJ whole genome shotgun (WGS) entry which is preliminary data.</text>
</comment>
<evidence type="ECO:0000256" key="4">
    <source>
        <dbReference type="ARBA" id="ARBA00022840"/>
    </source>
</evidence>
<keyword evidence="7" id="KW-0723">Serine/threonine-protein kinase</keyword>
<gene>
    <name evidence="7" type="ORF">J1C47_11980</name>
</gene>
<evidence type="ECO:0000256" key="3">
    <source>
        <dbReference type="ARBA" id="ARBA00022777"/>
    </source>
</evidence>
<dbReference type="Gene3D" id="3.30.200.20">
    <property type="entry name" value="Phosphorylase Kinase, domain 1"/>
    <property type="match status" value="1"/>
</dbReference>
<dbReference type="PANTHER" id="PTHR43289">
    <property type="entry name" value="MITOGEN-ACTIVATED PROTEIN KINASE KINASE KINASE 20-RELATED"/>
    <property type="match status" value="1"/>
</dbReference>
<dbReference type="PROSITE" id="PS00109">
    <property type="entry name" value="PROTEIN_KINASE_TYR"/>
    <property type="match status" value="1"/>
</dbReference>
<keyword evidence="2" id="KW-0547">Nucleotide-binding</keyword>
<dbReference type="RefSeq" id="WP_207350995.1">
    <property type="nucleotide sequence ID" value="NZ_JAFMPY010000010.1"/>
</dbReference>
<evidence type="ECO:0000256" key="5">
    <source>
        <dbReference type="SAM" id="MobiDB-lite"/>
    </source>
</evidence>
<dbReference type="InterPro" id="IPR000719">
    <property type="entry name" value="Prot_kinase_dom"/>
</dbReference>
<dbReference type="Gene3D" id="1.10.510.10">
    <property type="entry name" value="Transferase(Phosphotransferase) domain 1"/>
    <property type="match status" value="1"/>
</dbReference>
<name>A0ABS3J3X1_9HYPH</name>
<feature type="compositionally biased region" description="Low complexity" evidence="5">
    <location>
        <begin position="345"/>
        <end position="359"/>
    </location>
</feature>
<reference evidence="7 8" key="1">
    <citation type="submission" date="2021-03" db="EMBL/GenBank/DDBJ databases">
        <title>Whole genome sequence of Jiella sp. MQZ13P-4.</title>
        <authorList>
            <person name="Tuo L."/>
        </authorList>
    </citation>
    <scope>NUCLEOTIDE SEQUENCE [LARGE SCALE GENOMIC DNA]</scope>
    <source>
        <strain evidence="7 8">MQZ13P-4</strain>
    </source>
</reference>